<gene>
    <name evidence="4" type="ORF">M407DRAFT_30549</name>
</gene>
<dbReference type="InterPro" id="IPR021109">
    <property type="entry name" value="Peptidase_aspartic_dom_sf"/>
</dbReference>
<dbReference type="InterPro" id="IPR001461">
    <property type="entry name" value="Aspartic_peptidase_A1"/>
</dbReference>
<dbReference type="CDD" id="cd05471">
    <property type="entry name" value="pepsin_like"/>
    <property type="match status" value="1"/>
</dbReference>
<comment type="similarity">
    <text evidence="1">Belongs to the peptidase A1 family.</text>
</comment>
<evidence type="ECO:0000256" key="1">
    <source>
        <dbReference type="ARBA" id="ARBA00007447"/>
    </source>
</evidence>
<dbReference type="SUPFAM" id="SSF50630">
    <property type="entry name" value="Acid proteases"/>
    <property type="match status" value="1"/>
</dbReference>
<keyword evidence="5" id="KW-1185">Reference proteome</keyword>
<sequence length="321" mass="34018">MFTTSIVTQTVAALLAVSTSSFASPAPEPLKNTLIAPFVNSPAAMRRSEDYNPLRAIERDISKLEGKQGPARGAVRERRQGSATCSLKNEGNINYPSDILVGTPGQRITGVIFDTGSSDLTVPWKECAICQGSFYSPEQLSTFKSLRQSFKALYGLDHAEVGAVVSDTVSLGDLSVRDQVFGVITNASSSSTDQPEVATMGLGFPANSATGGIPWFTNLVNEGSLASNVFYLTHSEAKGSELCVGCIDSSKFIGQPEYFPVVSINEIVRWWAIQSAGIFHDNAAITAMIDSGHTGIALSDANTAAFYAQIPGAVPNPPTNI</sequence>
<dbReference type="OrthoDB" id="771136at2759"/>
<organism evidence="4 5">
    <name type="scientific">Tulasnella calospora MUT 4182</name>
    <dbReference type="NCBI Taxonomy" id="1051891"/>
    <lineage>
        <taxon>Eukaryota</taxon>
        <taxon>Fungi</taxon>
        <taxon>Dikarya</taxon>
        <taxon>Basidiomycota</taxon>
        <taxon>Agaricomycotina</taxon>
        <taxon>Agaricomycetes</taxon>
        <taxon>Cantharellales</taxon>
        <taxon>Tulasnellaceae</taxon>
        <taxon>Tulasnella</taxon>
    </lineage>
</organism>
<dbReference type="Proteomes" id="UP000054248">
    <property type="component" value="Unassembled WGS sequence"/>
</dbReference>
<dbReference type="Gene3D" id="2.40.70.10">
    <property type="entry name" value="Acid Proteases"/>
    <property type="match status" value="2"/>
</dbReference>
<accession>A0A0C3LEC5</accession>
<evidence type="ECO:0000313" key="5">
    <source>
        <dbReference type="Proteomes" id="UP000054248"/>
    </source>
</evidence>
<proteinExistence type="inferred from homology"/>
<dbReference type="InterPro" id="IPR034164">
    <property type="entry name" value="Pepsin-like_dom"/>
</dbReference>
<dbReference type="AlphaFoldDB" id="A0A0C3LEC5"/>
<feature type="chain" id="PRO_5002166511" description="Peptidase A1 domain-containing protein" evidence="2">
    <location>
        <begin position="24"/>
        <end position="321"/>
    </location>
</feature>
<feature type="signal peptide" evidence="2">
    <location>
        <begin position="1"/>
        <end position="23"/>
    </location>
</feature>
<reference evidence="5" key="2">
    <citation type="submission" date="2015-01" db="EMBL/GenBank/DDBJ databases">
        <title>Evolutionary Origins and Diversification of the Mycorrhizal Mutualists.</title>
        <authorList>
            <consortium name="DOE Joint Genome Institute"/>
            <consortium name="Mycorrhizal Genomics Consortium"/>
            <person name="Kohler A."/>
            <person name="Kuo A."/>
            <person name="Nagy L.G."/>
            <person name="Floudas D."/>
            <person name="Copeland A."/>
            <person name="Barry K.W."/>
            <person name="Cichocki N."/>
            <person name="Veneault-Fourrey C."/>
            <person name="LaButti K."/>
            <person name="Lindquist E.A."/>
            <person name="Lipzen A."/>
            <person name="Lundell T."/>
            <person name="Morin E."/>
            <person name="Murat C."/>
            <person name="Riley R."/>
            <person name="Ohm R."/>
            <person name="Sun H."/>
            <person name="Tunlid A."/>
            <person name="Henrissat B."/>
            <person name="Grigoriev I.V."/>
            <person name="Hibbett D.S."/>
            <person name="Martin F."/>
        </authorList>
    </citation>
    <scope>NUCLEOTIDE SEQUENCE [LARGE SCALE GENOMIC DNA]</scope>
    <source>
        <strain evidence="5">MUT 4182</strain>
    </source>
</reference>
<dbReference type="PROSITE" id="PS51767">
    <property type="entry name" value="PEPTIDASE_A1"/>
    <property type="match status" value="1"/>
</dbReference>
<dbReference type="PANTHER" id="PTHR47966">
    <property type="entry name" value="BETA-SITE APP-CLEAVING ENZYME, ISOFORM A-RELATED"/>
    <property type="match status" value="1"/>
</dbReference>
<reference evidence="4 5" key="1">
    <citation type="submission" date="2014-04" db="EMBL/GenBank/DDBJ databases">
        <authorList>
            <consortium name="DOE Joint Genome Institute"/>
            <person name="Kuo A."/>
            <person name="Girlanda M."/>
            <person name="Perotto S."/>
            <person name="Kohler A."/>
            <person name="Nagy L.G."/>
            <person name="Floudas D."/>
            <person name="Copeland A."/>
            <person name="Barry K.W."/>
            <person name="Cichocki N."/>
            <person name="Veneault-Fourrey C."/>
            <person name="LaButti K."/>
            <person name="Lindquist E.A."/>
            <person name="Lipzen A."/>
            <person name="Lundell T."/>
            <person name="Morin E."/>
            <person name="Murat C."/>
            <person name="Sun H."/>
            <person name="Tunlid A."/>
            <person name="Henrissat B."/>
            <person name="Grigoriev I.V."/>
            <person name="Hibbett D.S."/>
            <person name="Martin F."/>
            <person name="Nordberg H.P."/>
            <person name="Cantor M.N."/>
            <person name="Hua S.X."/>
        </authorList>
    </citation>
    <scope>NUCLEOTIDE SEQUENCE [LARGE SCALE GENOMIC DNA]</scope>
    <source>
        <strain evidence="4 5">MUT 4182</strain>
    </source>
</reference>
<feature type="domain" description="Peptidase A1" evidence="3">
    <location>
        <begin position="95"/>
        <end position="321"/>
    </location>
</feature>
<dbReference type="HOGENOM" id="CLU_778881_0_0_1"/>
<evidence type="ECO:0000313" key="4">
    <source>
        <dbReference type="EMBL" id="KIO19802.1"/>
    </source>
</evidence>
<dbReference type="GO" id="GO:0006508">
    <property type="term" value="P:proteolysis"/>
    <property type="evidence" value="ECO:0007669"/>
    <property type="project" value="InterPro"/>
</dbReference>
<evidence type="ECO:0000256" key="2">
    <source>
        <dbReference type="SAM" id="SignalP"/>
    </source>
</evidence>
<dbReference type="PANTHER" id="PTHR47966:SF51">
    <property type="entry name" value="BETA-SITE APP-CLEAVING ENZYME, ISOFORM A-RELATED"/>
    <property type="match status" value="1"/>
</dbReference>
<keyword evidence="2" id="KW-0732">Signal</keyword>
<dbReference type="Pfam" id="PF00026">
    <property type="entry name" value="Asp"/>
    <property type="match status" value="1"/>
</dbReference>
<dbReference type="STRING" id="1051891.A0A0C3LEC5"/>
<dbReference type="GO" id="GO:0004190">
    <property type="term" value="F:aspartic-type endopeptidase activity"/>
    <property type="evidence" value="ECO:0007669"/>
    <property type="project" value="InterPro"/>
</dbReference>
<name>A0A0C3LEC5_9AGAM</name>
<dbReference type="EMBL" id="KN823202">
    <property type="protein sequence ID" value="KIO19802.1"/>
    <property type="molecule type" value="Genomic_DNA"/>
</dbReference>
<dbReference type="InterPro" id="IPR033121">
    <property type="entry name" value="PEPTIDASE_A1"/>
</dbReference>
<protein>
    <recommendedName>
        <fullName evidence="3">Peptidase A1 domain-containing protein</fullName>
    </recommendedName>
</protein>
<evidence type="ECO:0000259" key="3">
    <source>
        <dbReference type="PROSITE" id="PS51767"/>
    </source>
</evidence>